<dbReference type="Proteomes" id="UP000324632">
    <property type="component" value="Chromosome 24"/>
</dbReference>
<evidence type="ECO:0000259" key="6">
    <source>
        <dbReference type="SMART" id="SM00148"/>
    </source>
</evidence>
<evidence type="ECO:0000256" key="3">
    <source>
        <dbReference type="ARBA" id="ARBA00022989"/>
    </source>
</evidence>
<keyword evidence="4 5" id="KW-0472">Membrane</keyword>
<proteinExistence type="predicted"/>
<dbReference type="PROSITE" id="PS50007">
    <property type="entry name" value="PIPLC_X_DOMAIN"/>
    <property type="match status" value="1"/>
</dbReference>
<dbReference type="SUPFAM" id="SSF51695">
    <property type="entry name" value="PLC-like phosphodiesterases"/>
    <property type="match status" value="1"/>
</dbReference>
<evidence type="ECO:0000313" key="8">
    <source>
        <dbReference type="Proteomes" id="UP000324632"/>
    </source>
</evidence>
<feature type="transmembrane region" description="Helical" evidence="5">
    <location>
        <begin position="287"/>
        <end position="307"/>
    </location>
</feature>
<comment type="caution">
    <text evidence="7">The sequence shown here is derived from an EMBL/GenBank/DDBJ whole genome shotgun (WGS) entry which is preliminary data.</text>
</comment>
<evidence type="ECO:0000313" key="7">
    <source>
        <dbReference type="EMBL" id="KAA0702696.1"/>
    </source>
</evidence>
<name>A0A5A9N167_9TELE</name>
<evidence type="ECO:0000256" key="5">
    <source>
        <dbReference type="SAM" id="Phobius"/>
    </source>
</evidence>
<dbReference type="InterPro" id="IPR017946">
    <property type="entry name" value="PLC-like_Pdiesterase_TIM-brl"/>
</dbReference>
<evidence type="ECO:0000256" key="1">
    <source>
        <dbReference type="ARBA" id="ARBA00004141"/>
    </source>
</evidence>
<dbReference type="Pfam" id="PF04103">
    <property type="entry name" value="CD20"/>
    <property type="match status" value="1"/>
</dbReference>
<dbReference type="InterPro" id="IPR000909">
    <property type="entry name" value="PLipase_C_PInositol-sp_X_dom"/>
</dbReference>
<evidence type="ECO:0000256" key="4">
    <source>
        <dbReference type="ARBA" id="ARBA00023136"/>
    </source>
</evidence>
<dbReference type="Pfam" id="PF00388">
    <property type="entry name" value="PI-PLC-X"/>
    <property type="match status" value="1"/>
</dbReference>
<accession>A0A5A9N167</accession>
<reference evidence="7 8" key="1">
    <citation type="journal article" date="2019" name="Mol. Ecol. Resour.">
        <title>Chromosome-level genome assembly of Triplophysa tibetana, a fish adapted to the harsh high-altitude environment of the Tibetan Plateau.</title>
        <authorList>
            <person name="Yang X."/>
            <person name="Liu H."/>
            <person name="Ma Z."/>
            <person name="Zou Y."/>
            <person name="Zou M."/>
            <person name="Mao Y."/>
            <person name="Li X."/>
            <person name="Wang H."/>
            <person name="Chen T."/>
            <person name="Wang W."/>
            <person name="Yang R."/>
        </authorList>
    </citation>
    <scope>NUCLEOTIDE SEQUENCE [LARGE SCALE GENOMIC DNA]</scope>
    <source>
        <strain evidence="7">TTIB1903HZAU</strain>
        <tissue evidence="7">Muscle</tissue>
    </source>
</reference>
<dbReference type="PANTHER" id="PTHR13593:SF147">
    <property type="entry name" value="1-PHOSPHATIDYLINOSITOL PHOSPHODIESTERASE-LIKE-RELATED"/>
    <property type="match status" value="1"/>
</dbReference>
<dbReference type="AlphaFoldDB" id="A0A5A9N167"/>
<dbReference type="PANTHER" id="PTHR13593">
    <property type="match status" value="1"/>
</dbReference>
<protein>
    <recommendedName>
        <fullName evidence="6">Phosphatidylinositol-specific phospholipase C X domain-containing protein</fullName>
    </recommendedName>
</protein>
<feature type="transmembrane region" description="Helical" evidence="5">
    <location>
        <begin position="347"/>
        <end position="368"/>
    </location>
</feature>
<feature type="domain" description="Phosphatidylinositol-specific phospholipase C X" evidence="6">
    <location>
        <begin position="17"/>
        <end position="153"/>
    </location>
</feature>
<dbReference type="InterPro" id="IPR007237">
    <property type="entry name" value="CD20-like"/>
</dbReference>
<dbReference type="GO" id="GO:0008081">
    <property type="term" value="F:phosphoric diester hydrolase activity"/>
    <property type="evidence" value="ECO:0007669"/>
    <property type="project" value="InterPro"/>
</dbReference>
<comment type="subcellular location">
    <subcellularLocation>
        <location evidence="1">Membrane</location>
        <topology evidence="1">Multi-pass membrane protein</topology>
    </subcellularLocation>
</comment>
<evidence type="ECO:0000256" key="2">
    <source>
        <dbReference type="ARBA" id="ARBA00022692"/>
    </source>
</evidence>
<organism evidence="7 8">
    <name type="scientific">Triplophysa tibetana</name>
    <dbReference type="NCBI Taxonomy" id="1572043"/>
    <lineage>
        <taxon>Eukaryota</taxon>
        <taxon>Metazoa</taxon>
        <taxon>Chordata</taxon>
        <taxon>Craniata</taxon>
        <taxon>Vertebrata</taxon>
        <taxon>Euteleostomi</taxon>
        <taxon>Actinopterygii</taxon>
        <taxon>Neopterygii</taxon>
        <taxon>Teleostei</taxon>
        <taxon>Ostariophysi</taxon>
        <taxon>Cypriniformes</taxon>
        <taxon>Nemacheilidae</taxon>
        <taxon>Triplophysa</taxon>
    </lineage>
</organism>
<gene>
    <name evidence="7" type="ORF">E1301_Tti011218</name>
</gene>
<dbReference type="InterPro" id="IPR051057">
    <property type="entry name" value="PI-PLC_domain"/>
</dbReference>
<dbReference type="EMBL" id="SOYY01000024">
    <property type="protein sequence ID" value="KAA0702696.1"/>
    <property type="molecule type" value="Genomic_DNA"/>
</dbReference>
<sequence>MTLSLPESYNIGWMQTLDDHQFISDITIPGTHDTMALYGGPAAECQAWSLEDQLKAGIRYLDLRVFASEKKLYVMHGVIYEHSSFPKVLNTIKTFLSEFRSETVLVRVKPDLFDKSNVQVLIQNMIENDSDFWVQSLIPTMGDVRGKIVFVQKDRFKMGVPLLETDTKGDYEVTHVEDKENDIRENLRKANEYCGDDLQSSVVLTYSSGTGIGTLGGMFLTPNRIAKDINPWLYGYLAEGDGVTVITFTPNPESKWPLMCQILGNLCYSPVCSVAQKLKGKLTETQTALGIVQMIVGFICIMVGAILEGNNIFNDLMETKPPFWLGGVFLAIGIVCILAAKFPSPCLLVLAVSLNMASAGLAITAVALCSVDLARGSNQNCDYYDLSRYEDNQKQLTEICL</sequence>
<keyword evidence="3 5" id="KW-1133">Transmembrane helix</keyword>
<dbReference type="GO" id="GO:0006629">
    <property type="term" value="P:lipid metabolic process"/>
    <property type="evidence" value="ECO:0007669"/>
    <property type="project" value="InterPro"/>
</dbReference>
<dbReference type="SMART" id="SM00148">
    <property type="entry name" value="PLCXc"/>
    <property type="match status" value="1"/>
</dbReference>
<keyword evidence="8" id="KW-1185">Reference proteome</keyword>
<dbReference type="Gene3D" id="3.20.20.190">
    <property type="entry name" value="Phosphatidylinositol (PI) phosphodiesterase"/>
    <property type="match status" value="1"/>
</dbReference>
<feature type="transmembrane region" description="Helical" evidence="5">
    <location>
        <begin position="322"/>
        <end position="340"/>
    </location>
</feature>
<dbReference type="GO" id="GO:0016020">
    <property type="term" value="C:membrane"/>
    <property type="evidence" value="ECO:0007669"/>
    <property type="project" value="UniProtKB-SubCell"/>
</dbReference>
<keyword evidence="2 5" id="KW-0812">Transmembrane</keyword>